<sequence length="127" mass="13758">MASLGGLLRGEKSAVEEAAELGLIVRRDGDTVEVSDLDSRTLLGLVPSRAGALVYHVDSAEHSFEAVILEDVMLLDKLELSEIVERDEDGVRVKPPSIWLHEIDPGLENSRGRICSVARGAARCKPI</sequence>
<dbReference type="KEGG" id="pfm:Pyrfu_1391"/>
<evidence type="ECO:0000313" key="2">
    <source>
        <dbReference type="Proteomes" id="UP000001037"/>
    </source>
</evidence>
<dbReference type="HOGENOM" id="CLU_1965648_0_0_2"/>
<dbReference type="GeneID" id="11138576"/>
<gene>
    <name evidence="1" type="ordered locus">Pyrfu_1391</name>
</gene>
<keyword evidence="2" id="KW-1185">Reference proteome</keyword>
<dbReference type="RefSeq" id="WP_014026926.1">
    <property type="nucleotide sequence ID" value="NC_015931.1"/>
</dbReference>
<proteinExistence type="predicted"/>
<dbReference type="EMBL" id="CP002838">
    <property type="protein sequence ID" value="AEM39249.1"/>
    <property type="molecule type" value="Genomic_DNA"/>
</dbReference>
<dbReference type="STRING" id="694429.Pyrfu_1391"/>
<dbReference type="AlphaFoldDB" id="G0EGV1"/>
<name>G0EGV1_PYRF1</name>
<dbReference type="Proteomes" id="UP000001037">
    <property type="component" value="Chromosome"/>
</dbReference>
<reference evidence="1 2" key="1">
    <citation type="journal article" date="2011" name="Stand. Genomic Sci.">
        <title>Complete genome sequence of the hyperthermophilic chemolithoautotroph Pyrolobus fumarii type strain (1A).</title>
        <authorList>
            <person name="Anderson I."/>
            <person name="Goker M."/>
            <person name="Nolan M."/>
            <person name="Lucas S."/>
            <person name="Hammon N."/>
            <person name="Deshpande S."/>
            <person name="Cheng J.F."/>
            <person name="Tapia R."/>
            <person name="Han C."/>
            <person name="Goodwin L."/>
            <person name="Pitluck S."/>
            <person name="Huntemann M."/>
            <person name="Liolios K."/>
            <person name="Ivanova N."/>
            <person name="Pagani I."/>
            <person name="Mavromatis K."/>
            <person name="Ovchinikova G."/>
            <person name="Pati A."/>
            <person name="Chen A."/>
            <person name="Palaniappan K."/>
            <person name="Land M."/>
            <person name="Hauser L."/>
            <person name="Brambilla E.M."/>
            <person name="Huber H."/>
            <person name="Yasawong M."/>
            <person name="Rohde M."/>
            <person name="Spring S."/>
            <person name="Abt B."/>
            <person name="Sikorski J."/>
            <person name="Wirth R."/>
            <person name="Detter J.C."/>
            <person name="Woyke T."/>
            <person name="Bristow J."/>
            <person name="Eisen J.A."/>
            <person name="Markowitz V."/>
            <person name="Hugenholtz P."/>
            <person name="Kyrpides N.C."/>
            <person name="Klenk H.P."/>
            <person name="Lapidus A."/>
        </authorList>
    </citation>
    <scope>NUCLEOTIDE SEQUENCE [LARGE SCALE GENOMIC DNA]</scope>
    <source>
        <strain evidence="2">DSM 11204 / 1A</strain>
    </source>
</reference>
<organism evidence="1 2">
    <name type="scientific">Pyrolobus fumarii (strain DSM 11204 / 1A)</name>
    <dbReference type="NCBI Taxonomy" id="694429"/>
    <lineage>
        <taxon>Archaea</taxon>
        <taxon>Thermoproteota</taxon>
        <taxon>Thermoprotei</taxon>
        <taxon>Desulfurococcales</taxon>
        <taxon>Pyrodictiaceae</taxon>
        <taxon>Pyrolobus</taxon>
    </lineage>
</organism>
<evidence type="ECO:0000313" key="1">
    <source>
        <dbReference type="EMBL" id="AEM39249.1"/>
    </source>
</evidence>
<dbReference type="InParanoid" id="G0EGV1"/>
<accession>G0EGV1</accession>
<protein>
    <submittedName>
        <fullName evidence="1">Uncharacterized protein</fullName>
    </submittedName>
</protein>